<organism evidence="2 3">
    <name type="scientific">Scophthalmus maximus</name>
    <name type="common">Turbot</name>
    <name type="synonym">Psetta maxima</name>
    <dbReference type="NCBI Taxonomy" id="52904"/>
    <lineage>
        <taxon>Eukaryota</taxon>
        <taxon>Metazoa</taxon>
        <taxon>Chordata</taxon>
        <taxon>Craniata</taxon>
        <taxon>Vertebrata</taxon>
        <taxon>Euteleostomi</taxon>
        <taxon>Actinopterygii</taxon>
        <taxon>Neopterygii</taxon>
        <taxon>Teleostei</taxon>
        <taxon>Neoteleostei</taxon>
        <taxon>Acanthomorphata</taxon>
        <taxon>Carangaria</taxon>
        <taxon>Pleuronectiformes</taxon>
        <taxon>Pleuronectoidei</taxon>
        <taxon>Scophthalmidae</taxon>
        <taxon>Scophthalmus</taxon>
    </lineage>
</organism>
<dbReference type="Proteomes" id="UP000438429">
    <property type="component" value="Unassembled WGS sequence"/>
</dbReference>
<proteinExistence type="predicted"/>
<evidence type="ECO:0000313" key="2">
    <source>
        <dbReference type="EMBL" id="KAF0029202.1"/>
    </source>
</evidence>
<feature type="region of interest" description="Disordered" evidence="1">
    <location>
        <begin position="25"/>
        <end position="74"/>
    </location>
</feature>
<protein>
    <submittedName>
        <fullName evidence="2">Uncharacterized protein</fullName>
    </submittedName>
</protein>
<reference evidence="2 3" key="1">
    <citation type="submission" date="2019-06" db="EMBL/GenBank/DDBJ databases">
        <title>Draft genomes of female and male turbot (Scophthalmus maximus).</title>
        <authorList>
            <person name="Xu H."/>
            <person name="Xu X.-W."/>
            <person name="Shao C."/>
            <person name="Chen S."/>
        </authorList>
    </citation>
    <scope>NUCLEOTIDE SEQUENCE [LARGE SCALE GENOMIC DNA]</scope>
    <source>
        <strain evidence="2">Ysfricsl-2016a</strain>
        <tissue evidence="2">Blood</tissue>
    </source>
</reference>
<name>A0A6A4SFL0_SCOMX</name>
<sequence>MSNAAVSGCLPLSGWKIGTITRKHADDDDAHRQPHGNPQCITGNRSLFLLEQSRRRRRRRNEKESRSEYPKSSVLPTHEFLVADELPYSFTSKITRSPK</sequence>
<comment type="caution">
    <text evidence="2">The sequence shown here is derived from an EMBL/GenBank/DDBJ whole genome shotgun (WGS) entry which is preliminary data.</text>
</comment>
<accession>A0A6A4SFL0</accession>
<gene>
    <name evidence="2" type="ORF">F2P81_018307</name>
</gene>
<dbReference type="AlphaFoldDB" id="A0A6A4SFL0"/>
<dbReference type="EMBL" id="VEVO01000016">
    <property type="protein sequence ID" value="KAF0029202.1"/>
    <property type="molecule type" value="Genomic_DNA"/>
</dbReference>
<evidence type="ECO:0000256" key="1">
    <source>
        <dbReference type="SAM" id="MobiDB-lite"/>
    </source>
</evidence>
<evidence type="ECO:0000313" key="3">
    <source>
        <dbReference type="Proteomes" id="UP000438429"/>
    </source>
</evidence>